<dbReference type="Pfam" id="PF10441">
    <property type="entry name" value="Urb2"/>
    <property type="match status" value="1"/>
</dbReference>
<keyword evidence="3" id="KW-1185">Reference proteome</keyword>
<protein>
    <submittedName>
        <fullName evidence="2">Unhealthy ribosome biogenesis protein 2-like protein</fullName>
    </submittedName>
</protein>
<evidence type="ECO:0000313" key="3">
    <source>
        <dbReference type="Proteomes" id="UP000324091"/>
    </source>
</evidence>
<dbReference type="GO" id="GO:0042254">
    <property type="term" value="P:ribosome biogenesis"/>
    <property type="evidence" value="ECO:0007669"/>
    <property type="project" value="TreeGrafter"/>
</dbReference>
<comment type="caution">
    <text evidence="2">The sequence shown here is derived from an EMBL/GenBank/DDBJ whole genome shotgun (WGS) entry which is preliminary data.</text>
</comment>
<dbReference type="GO" id="GO:0005730">
    <property type="term" value="C:nucleolus"/>
    <property type="evidence" value="ECO:0007669"/>
    <property type="project" value="TreeGrafter"/>
</dbReference>
<proteinExistence type="predicted"/>
<dbReference type="InterPro" id="IPR018849">
    <property type="entry name" value="Urb2/Npa2_C"/>
</dbReference>
<feature type="domain" description="Nucleolar 27S pre-rRNA processing Urb2/Npa2 C-terminal" evidence="1">
    <location>
        <begin position="367"/>
        <end position="554"/>
    </location>
</feature>
<reference evidence="2 3" key="1">
    <citation type="submission" date="2019-04" db="EMBL/GenBank/DDBJ databases">
        <title>Chromosome genome assembly for Takifugu flavidus.</title>
        <authorList>
            <person name="Xiao S."/>
        </authorList>
    </citation>
    <scope>NUCLEOTIDE SEQUENCE [LARGE SCALE GENOMIC DNA]</scope>
    <source>
        <strain evidence="2">HTHZ2018</strain>
        <tissue evidence="2">Muscle</tissue>
    </source>
</reference>
<dbReference type="PANTHER" id="PTHR15682">
    <property type="entry name" value="UNHEALTHY RIBOSOME BIOGENESIS PROTEIN 2 HOMOLOG"/>
    <property type="match status" value="1"/>
</dbReference>
<gene>
    <name evidence="2" type="ORF">D4764_02G0003370</name>
</gene>
<evidence type="ECO:0000259" key="1">
    <source>
        <dbReference type="Pfam" id="PF10441"/>
    </source>
</evidence>
<dbReference type="AlphaFoldDB" id="A0A5C6NJJ7"/>
<evidence type="ECO:0000313" key="2">
    <source>
        <dbReference type="EMBL" id="TWW67296.1"/>
    </source>
</evidence>
<name>A0A5C6NJJ7_9TELE</name>
<dbReference type="InterPro" id="IPR052609">
    <property type="entry name" value="Ribosome_Biogenesis_Reg"/>
</dbReference>
<organism evidence="2 3">
    <name type="scientific">Takifugu flavidus</name>
    <name type="common">sansaifugu</name>
    <dbReference type="NCBI Taxonomy" id="433684"/>
    <lineage>
        <taxon>Eukaryota</taxon>
        <taxon>Metazoa</taxon>
        <taxon>Chordata</taxon>
        <taxon>Craniata</taxon>
        <taxon>Vertebrata</taxon>
        <taxon>Euteleostomi</taxon>
        <taxon>Actinopterygii</taxon>
        <taxon>Neopterygii</taxon>
        <taxon>Teleostei</taxon>
        <taxon>Neoteleostei</taxon>
        <taxon>Acanthomorphata</taxon>
        <taxon>Eupercaria</taxon>
        <taxon>Tetraodontiformes</taxon>
        <taxon>Tetradontoidea</taxon>
        <taxon>Tetraodontidae</taxon>
        <taxon>Takifugu</taxon>
    </lineage>
</organism>
<dbReference type="EMBL" id="RHFK02000012">
    <property type="protein sequence ID" value="TWW67296.1"/>
    <property type="molecule type" value="Genomic_DNA"/>
</dbReference>
<sequence length="563" mass="63949">MEIATPDESWRLTLLAVESLLNQALSADIYNIAADKIRHEEVQLKFYRSIGQMLFNQAQPSIPAWYHCLKVLMSLNHLIVEPDLDKLLSTSWVNSECVAAHVQKAREAVVSHLGRRQAVKSVLKPKTGSQSGNQPASILSQAYIVEVVTIMLRCELSSLSVEEENEQSHINLSHMILYQGFYHQIIKEICSAQRPMEFLVSSLHFLSLFYQVMKKTGENVEEQGEKMKRDKELDEVYVHILQTVHRLMSASWLSSTNLCELEAAVQELLCHLVEESTSDQFNLLLLMIREALNASHWRVDNYRNVLSAVIIIKLLSCCQLPELCSKAWWLLAPQIISALMLFITWSSQDPSLILPFTVPTVMSVTLLLRRGEGLLTSPHYVTMVLGALQSVALDHLSPLVYHSVFLAVHEALFAIIQCHPQVMLKAAPSFLNVFYRLVVSIMQEGRQQGERHTGPDSHVYLECSRLVERMYSHIAATAESFTTLSSFMVAQYVTELQKVTLRTDIKLHLTEGIYQILDLCVEQDIKFLAAGLQLGVREVFNELYSSYTVYHKAQRQGEDKYTV</sequence>
<dbReference type="Proteomes" id="UP000324091">
    <property type="component" value="Chromosome 2"/>
</dbReference>
<dbReference type="PANTHER" id="PTHR15682:SF2">
    <property type="entry name" value="UNHEALTHY RIBOSOME BIOGENESIS PROTEIN 2 HOMOLOG"/>
    <property type="match status" value="1"/>
</dbReference>
<accession>A0A5C6NJJ7</accession>